<protein>
    <recommendedName>
        <fullName evidence="1">NB-ARC domain-containing protein</fullName>
    </recommendedName>
</protein>
<evidence type="ECO:0000313" key="3">
    <source>
        <dbReference type="Proteomes" id="UP000607653"/>
    </source>
</evidence>
<dbReference type="Proteomes" id="UP000607653">
    <property type="component" value="Unassembled WGS sequence"/>
</dbReference>
<reference evidence="2 3" key="1">
    <citation type="journal article" date="2020" name="Mol. Biol. Evol.">
        <title>Distinct Expression and Methylation Patterns for Genes with Different Fates following a Single Whole-Genome Duplication in Flowering Plants.</title>
        <authorList>
            <person name="Shi T."/>
            <person name="Rahmani R.S."/>
            <person name="Gugger P.F."/>
            <person name="Wang M."/>
            <person name="Li H."/>
            <person name="Zhang Y."/>
            <person name="Li Z."/>
            <person name="Wang Q."/>
            <person name="Van de Peer Y."/>
            <person name="Marchal K."/>
            <person name="Chen J."/>
        </authorList>
    </citation>
    <scope>NUCLEOTIDE SEQUENCE [LARGE SCALE GENOMIC DNA]</scope>
    <source>
        <tissue evidence="2">Leaf</tissue>
    </source>
</reference>
<dbReference type="PANTHER" id="PTHR19338:SF32">
    <property type="entry name" value="OS06G0287500 PROTEIN"/>
    <property type="match status" value="1"/>
</dbReference>
<proteinExistence type="predicted"/>
<dbReference type="InterPro" id="IPR027417">
    <property type="entry name" value="P-loop_NTPase"/>
</dbReference>
<feature type="domain" description="NB-ARC" evidence="1">
    <location>
        <begin position="47"/>
        <end position="197"/>
    </location>
</feature>
<name>A0A822ZE06_NELNU</name>
<keyword evidence="3" id="KW-1185">Reference proteome</keyword>
<comment type="caution">
    <text evidence="2">The sequence shown here is derived from an EMBL/GenBank/DDBJ whole genome shotgun (WGS) entry which is preliminary data.</text>
</comment>
<sequence>MKDFFSIPEVEEKLDTINKPSKEFLSRVALIVGHHVDRDCREIVGFEKPIKELTEWLTSHRDPSRTVILVTGPAGSGKTTLVKSVYDSKKVNGIFQSRAWTDVGQSYSSSQIRQKMLKQLSKQLMGEAYQGIEDMEEGKLVEGLKEILLHRRYVIVFNDEWNLDKWKHLRMKREALPGNNLHSRILLITTRNNNMGSSDAAWKQ</sequence>
<dbReference type="GO" id="GO:0043531">
    <property type="term" value="F:ADP binding"/>
    <property type="evidence" value="ECO:0007669"/>
    <property type="project" value="InterPro"/>
</dbReference>
<dbReference type="AlphaFoldDB" id="A0A822ZE06"/>
<dbReference type="Pfam" id="PF00931">
    <property type="entry name" value="NB-ARC"/>
    <property type="match status" value="1"/>
</dbReference>
<dbReference type="SUPFAM" id="SSF52540">
    <property type="entry name" value="P-loop containing nucleoside triphosphate hydrolases"/>
    <property type="match status" value="1"/>
</dbReference>
<dbReference type="EMBL" id="DUZY01000006">
    <property type="protein sequence ID" value="DAD42813.1"/>
    <property type="molecule type" value="Genomic_DNA"/>
</dbReference>
<organism evidence="2 3">
    <name type="scientific">Nelumbo nucifera</name>
    <name type="common">Sacred lotus</name>
    <dbReference type="NCBI Taxonomy" id="4432"/>
    <lineage>
        <taxon>Eukaryota</taxon>
        <taxon>Viridiplantae</taxon>
        <taxon>Streptophyta</taxon>
        <taxon>Embryophyta</taxon>
        <taxon>Tracheophyta</taxon>
        <taxon>Spermatophyta</taxon>
        <taxon>Magnoliopsida</taxon>
        <taxon>Proteales</taxon>
        <taxon>Nelumbonaceae</taxon>
        <taxon>Nelumbo</taxon>
    </lineage>
</organism>
<evidence type="ECO:0000259" key="1">
    <source>
        <dbReference type="Pfam" id="PF00931"/>
    </source>
</evidence>
<accession>A0A822ZE06</accession>
<dbReference type="PANTHER" id="PTHR19338">
    <property type="entry name" value="TRANSLOCASE OF INNER MITOCHONDRIAL MEMBRANE 13 HOMOLOG"/>
    <property type="match status" value="1"/>
</dbReference>
<gene>
    <name evidence="2" type="ORF">HUJ06_001043</name>
</gene>
<evidence type="ECO:0000313" key="2">
    <source>
        <dbReference type="EMBL" id="DAD42813.1"/>
    </source>
</evidence>
<dbReference type="Gene3D" id="3.40.50.300">
    <property type="entry name" value="P-loop containing nucleotide triphosphate hydrolases"/>
    <property type="match status" value="1"/>
</dbReference>
<dbReference type="InterPro" id="IPR002182">
    <property type="entry name" value="NB-ARC"/>
</dbReference>